<feature type="region of interest" description="Disordered" evidence="9">
    <location>
        <begin position="107"/>
        <end position="140"/>
    </location>
</feature>
<evidence type="ECO:0000256" key="3">
    <source>
        <dbReference type="ARBA" id="ARBA00022833"/>
    </source>
</evidence>
<gene>
    <name evidence="11" type="ORF">UA08_00870</name>
</gene>
<protein>
    <recommendedName>
        <fullName evidence="10">Zn(2)-C6 fungal-type domain-containing protein</fullName>
    </recommendedName>
</protein>
<keyword evidence="5" id="KW-0238">DNA-binding</keyword>
<dbReference type="GO" id="GO:0005634">
    <property type="term" value="C:nucleus"/>
    <property type="evidence" value="ECO:0007669"/>
    <property type="project" value="UniProtKB-SubCell"/>
</dbReference>
<evidence type="ECO:0000256" key="8">
    <source>
        <dbReference type="SAM" id="Coils"/>
    </source>
</evidence>
<reference evidence="11 12" key="1">
    <citation type="submission" date="2015-06" db="EMBL/GenBank/DDBJ databases">
        <title>Talaromyces atroroseus IBT 11181 draft genome.</title>
        <authorList>
            <person name="Rasmussen K.B."/>
            <person name="Rasmussen S."/>
            <person name="Petersen B."/>
            <person name="Sicheritz-Ponten T."/>
            <person name="Mortensen U.H."/>
            <person name="Thrane U."/>
        </authorList>
    </citation>
    <scope>NUCLEOTIDE SEQUENCE [LARGE SCALE GENOMIC DNA]</scope>
    <source>
        <strain evidence="11 12">IBT 11181</strain>
    </source>
</reference>
<dbReference type="Proteomes" id="UP000214365">
    <property type="component" value="Unassembled WGS sequence"/>
</dbReference>
<feature type="coiled-coil region" evidence="8">
    <location>
        <begin position="67"/>
        <end position="97"/>
    </location>
</feature>
<dbReference type="OrthoDB" id="10001928at2759"/>
<dbReference type="PANTHER" id="PTHR46910:SF12">
    <property type="entry name" value="REGULATORY PROTEIN CAT8"/>
    <property type="match status" value="1"/>
</dbReference>
<sequence length="854" mass="93702">MPGILPMKVIKMGNTSQSRIAQACDRCRSKKIRCDGVRPCCTQCKTVGFECKTSDKLSRRAFPRGYTESLEGRVRSLEAEVRELKNLLDERDEKIEVLSRIHSFNSPRRKACSPQSSTASASAGSIREASQSMTSPREIATSTSEADTVIAFQHSAKLTPFAGPSSVRAFSATLTEKLKTQGVSPSSFSTKALTAFPARNYQRTPQTLKSPPRLVTDQLVNIYLQEWAPLYPVVHRPSILKALDHYLADPSSLKEQPLTVIQLNLIFGIAALSSKSRTHQDPTIFEPNWYSQLESFCGDMSVPVVQCMVLAQMYFLAKGDYQSLNRYRALAIGTIQALGLDRSQGHLALDPLTTETRKKVFWCQYILDRFAAALTGLPLMLLDKQISTELPADIDDENVTTTGFLPGLPDESTRMSSTLALLRAAMVLGKVVETLYPPAAGYEVYMSKVHELSEELDNWKKDLPVHLQLVFLQDKPSTNVTDSRSPLLSLVYYFIRILIHRPAACFGSLNVMSPAMMTLLDERTLSLSLSINRLEVVYLSGLGILWQNTSLKRDSKLVQESRKIVSAVKTQLALESAAVATEFRILSNIINGADSLPSGVSENVVQTSQSRPNVDTSAKMSKAEAPSRRNTISSFNSTQKQPPQLQQRAGSRDQSNGGNVRMDPPHTLNKHKSFDLSSDTTNVDYYPVNPGAARSMSTTDVSKMALSAAEWECILSDLDQGSLNIFNGIYGGQNCAGQAGPFSSVNTTGRNQHQSPSPHVPVMPQPVRLIPHNTSSGSWSASNSSDVSRVHEIASSYPSEDAVGGADHATSIKDYGFPQSLHMVDPVKGIMIPSAEEDLVDLGLFDGWDRSLIT</sequence>
<keyword evidence="2" id="KW-0479">Metal-binding</keyword>
<dbReference type="InterPro" id="IPR036864">
    <property type="entry name" value="Zn2-C6_fun-type_DNA-bd_sf"/>
</dbReference>
<dbReference type="GO" id="GO:0000981">
    <property type="term" value="F:DNA-binding transcription factor activity, RNA polymerase II-specific"/>
    <property type="evidence" value="ECO:0007669"/>
    <property type="project" value="InterPro"/>
</dbReference>
<dbReference type="InterPro" id="IPR001138">
    <property type="entry name" value="Zn2Cys6_DnaBD"/>
</dbReference>
<comment type="caution">
    <text evidence="11">The sequence shown here is derived from an EMBL/GenBank/DDBJ whole genome shotgun (WGS) entry which is preliminary data.</text>
</comment>
<dbReference type="Gene3D" id="4.10.240.10">
    <property type="entry name" value="Zn(2)-C6 fungal-type DNA-binding domain"/>
    <property type="match status" value="1"/>
</dbReference>
<evidence type="ECO:0000256" key="6">
    <source>
        <dbReference type="ARBA" id="ARBA00023163"/>
    </source>
</evidence>
<evidence type="ECO:0000313" key="12">
    <source>
        <dbReference type="Proteomes" id="UP000214365"/>
    </source>
</evidence>
<evidence type="ECO:0000259" key="10">
    <source>
        <dbReference type="PROSITE" id="PS50048"/>
    </source>
</evidence>
<keyword evidence="4" id="KW-0805">Transcription regulation</keyword>
<dbReference type="STRING" id="1441469.A0A225B425"/>
<dbReference type="CDD" id="cd12148">
    <property type="entry name" value="fungal_TF_MHR"/>
    <property type="match status" value="1"/>
</dbReference>
<dbReference type="PANTHER" id="PTHR46910">
    <property type="entry name" value="TRANSCRIPTION FACTOR PDR1"/>
    <property type="match status" value="1"/>
</dbReference>
<keyword evidence="3" id="KW-0862">Zinc</keyword>
<dbReference type="GO" id="GO:0003677">
    <property type="term" value="F:DNA binding"/>
    <property type="evidence" value="ECO:0007669"/>
    <property type="project" value="UniProtKB-KW"/>
</dbReference>
<evidence type="ECO:0000313" key="11">
    <source>
        <dbReference type="EMBL" id="OKL64488.1"/>
    </source>
</evidence>
<dbReference type="CDD" id="cd00067">
    <property type="entry name" value="GAL4"/>
    <property type="match status" value="1"/>
</dbReference>
<dbReference type="FunFam" id="4.10.240.10:FF:000007">
    <property type="entry name" value="C6 transcription factor FacB"/>
    <property type="match status" value="1"/>
</dbReference>
<comment type="subcellular location">
    <subcellularLocation>
        <location evidence="1">Nucleus</location>
    </subcellularLocation>
</comment>
<evidence type="ECO:0000256" key="5">
    <source>
        <dbReference type="ARBA" id="ARBA00023125"/>
    </source>
</evidence>
<dbReference type="RefSeq" id="XP_020124609.1">
    <property type="nucleotide sequence ID" value="XM_020260724.1"/>
</dbReference>
<dbReference type="GO" id="GO:0006351">
    <property type="term" value="P:DNA-templated transcription"/>
    <property type="evidence" value="ECO:0007669"/>
    <property type="project" value="InterPro"/>
</dbReference>
<dbReference type="SMART" id="SM00906">
    <property type="entry name" value="Fungal_trans"/>
    <property type="match status" value="1"/>
</dbReference>
<dbReference type="InterPro" id="IPR007219">
    <property type="entry name" value="XnlR_reg_dom"/>
</dbReference>
<dbReference type="Pfam" id="PF00172">
    <property type="entry name" value="Zn_clus"/>
    <property type="match status" value="1"/>
</dbReference>
<keyword evidence="8" id="KW-0175">Coiled coil</keyword>
<keyword evidence="6" id="KW-0804">Transcription</keyword>
<dbReference type="SUPFAM" id="SSF57701">
    <property type="entry name" value="Zn2/Cys6 DNA-binding domain"/>
    <property type="match status" value="1"/>
</dbReference>
<feature type="compositionally biased region" description="Polar residues" evidence="9">
    <location>
        <begin position="600"/>
        <end position="619"/>
    </location>
</feature>
<dbReference type="CDD" id="cd15485">
    <property type="entry name" value="ZIP_Cat8"/>
    <property type="match status" value="1"/>
</dbReference>
<feature type="domain" description="Zn(2)-C6 fungal-type" evidence="10">
    <location>
        <begin position="23"/>
        <end position="53"/>
    </location>
</feature>
<organism evidence="11 12">
    <name type="scientific">Talaromyces atroroseus</name>
    <dbReference type="NCBI Taxonomy" id="1441469"/>
    <lineage>
        <taxon>Eukaryota</taxon>
        <taxon>Fungi</taxon>
        <taxon>Dikarya</taxon>
        <taxon>Ascomycota</taxon>
        <taxon>Pezizomycotina</taxon>
        <taxon>Eurotiomycetes</taxon>
        <taxon>Eurotiomycetidae</taxon>
        <taxon>Eurotiales</taxon>
        <taxon>Trichocomaceae</taxon>
        <taxon>Talaromyces</taxon>
        <taxon>Talaromyces sect. Trachyspermi</taxon>
    </lineage>
</organism>
<dbReference type="AlphaFoldDB" id="A0A225B425"/>
<keyword evidence="7" id="KW-0539">Nucleus</keyword>
<dbReference type="SMART" id="SM00066">
    <property type="entry name" value="GAL4"/>
    <property type="match status" value="1"/>
</dbReference>
<keyword evidence="12" id="KW-1185">Reference proteome</keyword>
<name>A0A225B425_TALAT</name>
<accession>A0A225B425</accession>
<dbReference type="InterPro" id="IPR050987">
    <property type="entry name" value="AtrR-like"/>
</dbReference>
<dbReference type="EMBL" id="LFMY01000001">
    <property type="protein sequence ID" value="OKL64488.1"/>
    <property type="molecule type" value="Genomic_DNA"/>
</dbReference>
<evidence type="ECO:0000256" key="7">
    <source>
        <dbReference type="ARBA" id="ARBA00023242"/>
    </source>
</evidence>
<evidence type="ECO:0000256" key="9">
    <source>
        <dbReference type="SAM" id="MobiDB-lite"/>
    </source>
</evidence>
<dbReference type="Pfam" id="PF04082">
    <property type="entry name" value="Fungal_trans"/>
    <property type="match status" value="1"/>
</dbReference>
<evidence type="ECO:0000256" key="1">
    <source>
        <dbReference type="ARBA" id="ARBA00004123"/>
    </source>
</evidence>
<dbReference type="GeneID" id="31000625"/>
<dbReference type="PROSITE" id="PS50048">
    <property type="entry name" value="ZN2_CY6_FUNGAL_2"/>
    <property type="match status" value="1"/>
</dbReference>
<feature type="compositionally biased region" description="Polar residues" evidence="9">
    <location>
        <begin position="628"/>
        <end position="658"/>
    </location>
</feature>
<proteinExistence type="predicted"/>
<evidence type="ECO:0000256" key="4">
    <source>
        <dbReference type="ARBA" id="ARBA00023015"/>
    </source>
</evidence>
<evidence type="ECO:0000256" key="2">
    <source>
        <dbReference type="ARBA" id="ARBA00022723"/>
    </source>
</evidence>
<dbReference type="GO" id="GO:0008270">
    <property type="term" value="F:zinc ion binding"/>
    <property type="evidence" value="ECO:0007669"/>
    <property type="project" value="InterPro"/>
</dbReference>
<feature type="region of interest" description="Disordered" evidence="9">
    <location>
        <begin position="600"/>
        <end position="681"/>
    </location>
</feature>
<feature type="compositionally biased region" description="Polar residues" evidence="9">
    <location>
        <begin position="113"/>
        <end position="140"/>
    </location>
</feature>
<dbReference type="PROSITE" id="PS00463">
    <property type="entry name" value="ZN2_CY6_FUNGAL_1"/>
    <property type="match status" value="1"/>
</dbReference>